<comment type="caution">
    <text evidence="2">The sequence shown here is derived from an EMBL/GenBank/DDBJ whole genome shotgun (WGS) entry which is preliminary data.</text>
</comment>
<evidence type="ECO:0000256" key="1">
    <source>
        <dbReference type="SAM" id="MobiDB-lite"/>
    </source>
</evidence>
<proteinExistence type="predicted"/>
<gene>
    <name evidence="2" type="ORF">Tci_002128</name>
</gene>
<dbReference type="EMBL" id="BKCJ010000131">
    <property type="protein sequence ID" value="GEU30150.1"/>
    <property type="molecule type" value="Genomic_DNA"/>
</dbReference>
<evidence type="ECO:0000313" key="2">
    <source>
        <dbReference type="EMBL" id="GEU30150.1"/>
    </source>
</evidence>
<organism evidence="2">
    <name type="scientific">Tanacetum cinerariifolium</name>
    <name type="common">Dalmatian daisy</name>
    <name type="synonym">Chrysanthemum cinerariifolium</name>
    <dbReference type="NCBI Taxonomy" id="118510"/>
    <lineage>
        <taxon>Eukaryota</taxon>
        <taxon>Viridiplantae</taxon>
        <taxon>Streptophyta</taxon>
        <taxon>Embryophyta</taxon>
        <taxon>Tracheophyta</taxon>
        <taxon>Spermatophyta</taxon>
        <taxon>Magnoliopsida</taxon>
        <taxon>eudicotyledons</taxon>
        <taxon>Gunneridae</taxon>
        <taxon>Pentapetalae</taxon>
        <taxon>asterids</taxon>
        <taxon>campanulids</taxon>
        <taxon>Asterales</taxon>
        <taxon>Asteraceae</taxon>
        <taxon>Asteroideae</taxon>
        <taxon>Anthemideae</taxon>
        <taxon>Anthemidinae</taxon>
        <taxon>Tanacetum</taxon>
    </lineage>
</organism>
<accession>A0A6L2J0M0</accession>
<dbReference type="AlphaFoldDB" id="A0A6L2J0M0"/>
<feature type="compositionally biased region" description="Polar residues" evidence="1">
    <location>
        <begin position="229"/>
        <end position="249"/>
    </location>
</feature>
<protein>
    <recommendedName>
        <fullName evidence="3">Retrotransposon gag domain-containing protein</fullName>
    </recommendedName>
</protein>
<reference evidence="2" key="1">
    <citation type="journal article" date="2019" name="Sci. Rep.">
        <title>Draft genome of Tanacetum cinerariifolium, the natural source of mosquito coil.</title>
        <authorList>
            <person name="Yamashiro T."/>
            <person name="Shiraishi A."/>
            <person name="Satake H."/>
            <person name="Nakayama K."/>
        </authorList>
    </citation>
    <scope>NUCLEOTIDE SEQUENCE</scope>
</reference>
<feature type="region of interest" description="Disordered" evidence="1">
    <location>
        <begin position="228"/>
        <end position="257"/>
    </location>
</feature>
<evidence type="ECO:0008006" key="3">
    <source>
        <dbReference type="Google" id="ProtNLM"/>
    </source>
</evidence>
<sequence>MPPKHDPPSIKESIVAMSENISKLTVSTNLNNDKILANQAASSLQLKNLGKQLENLGKQLATQNEQNGNLIATLTQPLQRTIQMPPPTAPPPNRDLQIRPPKLNLPAFDGTNPLDWLFQADQYFSFYNITPPQRLAMVAFYLSGDALSWHKYLYNNNLLTTWEAFTRALETRFGCPPTIITKPLFSKALLNCFISGLRKNIQQELSILRPHTITQAIGLAKLIEDKSNDQVSTPSSSTLLEAPSRSSETLPIKRLSPTDMQKRRVEGLCYNCPEKYHPGHKCNPPKFLLLQSEHEHKPATIDPPWGISTVEYYDNVGP</sequence>
<name>A0A6L2J0M0_TANCI</name>